<accession>A0A4Z0WGL0</accession>
<dbReference type="SUPFAM" id="SSF52833">
    <property type="entry name" value="Thioredoxin-like"/>
    <property type="match status" value="1"/>
</dbReference>
<reference evidence="2 3" key="1">
    <citation type="submission" date="2019-04" db="EMBL/GenBank/DDBJ databases">
        <title>Natronospirillum operosus gen. nov., sp. nov., a haloalkaliphilic satellite isolated from decaying biomass of laboratory culture of cyanobacterium Geitlerinema sp. and proposal of Natronospirillaceae fam. nov. and Saccharospirillaceae fam. nov.</title>
        <authorList>
            <person name="Kevbrin V."/>
            <person name="Boltyanskaya Y."/>
            <person name="Koziaeva V."/>
            <person name="Grouzdev D.S."/>
            <person name="Park M."/>
            <person name="Cho J."/>
        </authorList>
    </citation>
    <scope>NUCLEOTIDE SEQUENCE [LARGE SCALE GENOMIC DNA]</scope>
    <source>
        <strain evidence="2 3">G-116</strain>
    </source>
</reference>
<dbReference type="Gene3D" id="3.40.30.10">
    <property type="entry name" value="Glutaredoxin"/>
    <property type="match status" value="1"/>
</dbReference>
<dbReference type="PANTHER" id="PTHR13887:SF41">
    <property type="entry name" value="THIOREDOXIN SUPERFAMILY PROTEIN"/>
    <property type="match status" value="1"/>
</dbReference>
<dbReference type="RefSeq" id="WP_135480058.1">
    <property type="nucleotide sequence ID" value="NZ_SRMF01000001.1"/>
</dbReference>
<name>A0A4Z0WGL0_9GAMM</name>
<feature type="domain" description="DSBA-like thioredoxin" evidence="1">
    <location>
        <begin position="14"/>
        <end position="215"/>
    </location>
</feature>
<organism evidence="2 3">
    <name type="scientific">Natronospirillum operosum</name>
    <dbReference type="NCBI Taxonomy" id="2759953"/>
    <lineage>
        <taxon>Bacteria</taxon>
        <taxon>Pseudomonadati</taxon>
        <taxon>Pseudomonadota</taxon>
        <taxon>Gammaproteobacteria</taxon>
        <taxon>Oceanospirillales</taxon>
        <taxon>Natronospirillaceae</taxon>
        <taxon>Natronospirillum</taxon>
    </lineage>
</organism>
<dbReference type="Pfam" id="PF01323">
    <property type="entry name" value="DSBA"/>
    <property type="match status" value="1"/>
</dbReference>
<evidence type="ECO:0000313" key="3">
    <source>
        <dbReference type="Proteomes" id="UP000297475"/>
    </source>
</evidence>
<sequence>MTQSDQNDIATLDIQIVADVVCPWCVIGSRHLLLALEDLRDELRADITWQPFQLNPHIAAEGENLSEHIMRKYGSGPEDNQAMRDRLTEMGRAAGFRFNFTPESRTYNSFDAHRAIHWAGVQGRQHDFVEQLFQAYFTENRNPSALETLTDAAVALGLDTAELEAVINGDQYRQEVEQALAASQARGISGVPTFIINQKYAMTGGQPVDVFKRTLRQVVKE</sequence>
<keyword evidence="3" id="KW-1185">Reference proteome</keyword>
<protein>
    <submittedName>
        <fullName evidence="2">DsbA family oxidoreductase</fullName>
    </submittedName>
</protein>
<dbReference type="InterPro" id="IPR001853">
    <property type="entry name" value="DSBA-like_thioredoxin_dom"/>
</dbReference>
<dbReference type="InterPro" id="IPR036249">
    <property type="entry name" value="Thioredoxin-like_sf"/>
</dbReference>
<dbReference type="OrthoDB" id="9799122at2"/>
<gene>
    <name evidence="2" type="ORF">E4656_00080</name>
</gene>
<dbReference type="PANTHER" id="PTHR13887">
    <property type="entry name" value="GLUTATHIONE S-TRANSFERASE KAPPA"/>
    <property type="match status" value="1"/>
</dbReference>
<dbReference type="GO" id="GO:0016491">
    <property type="term" value="F:oxidoreductase activity"/>
    <property type="evidence" value="ECO:0007669"/>
    <property type="project" value="InterPro"/>
</dbReference>
<proteinExistence type="predicted"/>
<evidence type="ECO:0000259" key="1">
    <source>
        <dbReference type="Pfam" id="PF01323"/>
    </source>
</evidence>
<dbReference type="CDD" id="cd03024">
    <property type="entry name" value="DsbA_FrnE"/>
    <property type="match status" value="1"/>
</dbReference>
<dbReference type="AlphaFoldDB" id="A0A4Z0WGL0"/>
<comment type="caution">
    <text evidence="2">The sequence shown here is derived from an EMBL/GenBank/DDBJ whole genome shotgun (WGS) entry which is preliminary data.</text>
</comment>
<evidence type="ECO:0000313" key="2">
    <source>
        <dbReference type="EMBL" id="TGG94866.1"/>
    </source>
</evidence>
<dbReference type="EMBL" id="SRMF01000001">
    <property type="protein sequence ID" value="TGG94866.1"/>
    <property type="molecule type" value="Genomic_DNA"/>
</dbReference>
<dbReference type="Proteomes" id="UP000297475">
    <property type="component" value="Unassembled WGS sequence"/>
</dbReference>